<dbReference type="SUPFAM" id="SSF53448">
    <property type="entry name" value="Nucleotide-diphospho-sugar transferases"/>
    <property type="match status" value="1"/>
</dbReference>
<keyword evidence="2" id="KW-1185">Reference proteome</keyword>
<dbReference type="InterPro" id="IPR029044">
    <property type="entry name" value="Nucleotide-diphossugar_trans"/>
</dbReference>
<dbReference type="Gene3D" id="3.90.550.10">
    <property type="entry name" value="Spore Coat Polysaccharide Biosynthesis Protein SpsA, Chain A"/>
    <property type="match status" value="1"/>
</dbReference>
<protein>
    <submittedName>
        <fullName evidence="1">Glycosyltransferase family 8 protein</fullName>
    </submittedName>
</protein>
<dbReference type="EMBL" id="ML977563">
    <property type="protein sequence ID" value="KAF2005410.1"/>
    <property type="molecule type" value="Genomic_DNA"/>
</dbReference>
<keyword evidence="1" id="KW-0808">Transferase</keyword>
<gene>
    <name evidence="1" type="ORF">P154DRAFT_610287</name>
</gene>
<dbReference type="OrthoDB" id="2014201at2759"/>
<accession>A0A6A5WUB0</accession>
<evidence type="ECO:0000313" key="1">
    <source>
        <dbReference type="EMBL" id="KAF2005410.1"/>
    </source>
</evidence>
<sequence>MSWSNWLRSRRVRTALLLVVAVVIILTLANYSSLPDRIHDLAPLANSSSPAVSAPNQGAKPNQDPVVGDVQWSDFAYVQYVTNPIYLCNSLMILEALNRVGSKADRLMMYPQEWELPKGDGSEVPYESKLLAQAKDVYKTKLVPIKVMTFTNSDPTWQDSYTKLLAFNQTQYKRVISLDSDATVLQSMDELFLLPPAPVAMPRAYWLDQPFLSSQLIVIEPSKDEWRRVEEATQHHEGSDYDMDILNKMYKDSCTIIPHRGYDLLTGEFKHQDHDKYLGNKDEKWDARQIMKEAKFLHFSDWPLPKPWLKPSESDLEHNQPQCWKVGDDKEDCTDRDVWLENRKDFSERRKVRFLPIRSFPESSHANTTQRVCGNTWENPRRDKRSILRARAPWFEPIFP</sequence>
<organism evidence="1 2">
    <name type="scientific">Amniculicola lignicola CBS 123094</name>
    <dbReference type="NCBI Taxonomy" id="1392246"/>
    <lineage>
        <taxon>Eukaryota</taxon>
        <taxon>Fungi</taxon>
        <taxon>Dikarya</taxon>
        <taxon>Ascomycota</taxon>
        <taxon>Pezizomycotina</taxon>
        <taxon>Dothideomycetes</taxon>
        <taxon>Pleosporomycetidae</taxon>
        <taxon>Pleosporales</taxon>
        <taxon>Amniculicolaceae</taxon>
        <taxon>Amniculicola</taxon>
    </lineage>
</organism>
<dbReference type="InterPro" id="IPR050587">
    <property type="entry name" value="GNT1/Glycosyltrans_8"/>
</dbReference>
<dbReference type="PANTHER" id="PTHR11183">
    <property type="entry name" value="GLYCOGENIN SUBFAMILY MEMBER"/>
    <property type="match status" value="1"/>
</dbReference>
<dbReference type="AlphaFoldDB" id="A0A6A5WUB0"/>
<name>A0A6A5WUB0_9PLEO</name>
<reference evidence="1" key="1">
    <citation type="journal article" date="2020" name="Stud. Mycol.">
        <title>101 Dothideomycetes genomes: a test case for predicting lifestyles and emergence of pathogens.</title>
        <authorList>
            <person name="Haridas S."/>
            <person name="Albert R."/>
            <person name="Binder M."/>
            <person name="Bloem J."/>
            <person name="Labutti K."/>
            <person name="Salamov A."/>
            <person name="Andreopoulos B."/>
            <person name="Baker S."/>
            <person name="Barry K."/>
            <person name="Bills G."/>
            <person name="Bluhm B."/>
            <person name="Cannon C."/>
            <person name="Castanera R."/>
            <person name="Culley D."/>
            <person name="Daum C."/>
            <person name="Ezra D."/>
            <person name="Gonzalez J."/>
            <person name="Henrissat B."/>
            <person name="Kuo A."/>
            <person name="Liang C."/>
            <person name="Lipzen A."/>
            <person name="Lutzoni F."/>
            <person name="Magnuson J."/>
            <person name="Mondo S."/>
            <person name="Nolan M."/>
            <person name="Ohm R."/>
            <person name="Pangilinan J."/>
            <person name="Park H.-J."/>
            <person name="Ramirez L."/>
            <person name="Alfaro M."/>
            <person name="Sun H."/>
            <person name="Tritt A."/>
            <person name="Yoshinaga Y."/>
            <person name="Zwiers L.-H."/>
            <person name="Turgeon B."/>
            <person name="Goodwin S."/>
            <person name="Spatafora J."/>
            <person name="Crous P."/>
            <person name="Grigoriev I."/>
        </authorList>
    </citation>
    <scope>NUCLEOTIDE SEQUENCE</scope>
    <source>
        <strain evidence="1">CBS 123094</strain>
    </source>
</reference>
<dbReference type="Proteomes" id="UP000799779">
    <property type="component" value="Unassembled WGS sequence"/>
</dbReference>
<dbReference type="GO" id="GO:0016740">
    <property type="term" value="F:transferase activity"/>
    <property type="evidence" value="ECO:0007669"/>
    <property type="project" value="UniProtKB-KW"/>
</dbReference>
<proteinExistence type="predicted"/>
<evidence type="ECO:0000313" key="2">
    <source>
        <dbReference type="Proteomes" id="UP000799779"/>
    </source>
</evidence>